<comment type="caution">
    <text evidence="5">The sequence shown here is derived from an EMBL/GenBank/DDBJ whole genome shotgun (WGS) entry which is preliminary data.</text>
</comment>
<dbReference type="InterPro" id="IPR025751">
    <property type="entry name" value="RsbRD_N_dom"/>
</dbReference>
<dbReference type="Pfam" id="PF13556">
    <property type="entry name" value="HTH_30"/>
    <property type="match status" value="1"/>
</dbReference>
<evidence type="ECO:0000259" key="4">
    <source>
        <dbReference type="Pfam" id="PF17853"/>
    </source>
</evidence>
<dbReference type="InterPro" id="IPR051448">
    <property type="entry name" value="CdaR-like_regulators"/>
</dbReference>
<reference evidence="5 6" key="1">
    <citation type="submission" date="2016-10" db="EMBL/GenBank/DDBJ databases">
        <title>Genome sequence of Streptomyces gilvigriseus MUSC 26.</title>
        <authorList>
            <person name="Lee L.-H."/>
            <person name="Ser H.-L."/>
        </authorList>
    </citation>
    <scope>NUCLEOTIDE SEQUENCE [LARGE SCALE GENOMIC DNA]</scope>
    <source>
        <strain evidence="5 6">MUSC 26</strain>
    </source>
</reference>
<feature type="domain" description="PucR C-terminal helix-turn-helix" evidence="2">
    <location>
        <begin position="293"/>
        <end position="348"/>
    </location>
</feature>
<name>A0A1J7BHS5_9ACTN</name>
<gene>
    <name evidence="5" type="ORF">BIV57_07115</name>
</gene>
<dbReference type="Proteomes" id="UP000243342">
    <property type="component" value="Unassembled WGS sequence"/>
</dbReference>
<dbReference type="Pfam" id="PF17853">
    <property type="entry name" value="GGDEF_2"/>
    <property type="match status" value="1"/>
</dbReference>
<keyword evidence="6" id="KW-1185">Reference proteome</keyword>
<dbReference type="OrthoDB" id="5241664at2"/>
<feature type="domain" description="CdaR GGDEF-like" evidence="4">
    <location>
        <begin position="119"/>
        <end position="242"/>
    </location>
</feature>
<dbReference type="InterPro" id="IPR042070">
    <property type="entry name" value="PucR_C-HTH_sf"/>
</dbReference>
<dbReference type="AlphaFoldDB" id="A0A1J7BHS5"/>
<sequence length="362" mass="38823">MDGNDCLDLLARVSRTGRRPRRDELEELRLLGERAAESGLGLRELIGGQLRSARAAWPELPGIAGAATAAEARRAGGDVLAALDAAVEAVVTGYQRAQRLAAHREETERREFVDDLLHGRSGLGRLAERADRFGLRLARTHRVAVAAVAEGPGFDDGHPVTRHVDRELTARLRSRHPLLATKEGRLVCVAPGGDRRVTEAFAALAMAGARGAGGAVRVAVGRPHRGPGGVAHSYEEALSALDTAERLGLAADLLDAAELMVFPVLLRDRAAMADLVRTVLGPLTGARGGAEPLLETLAAHAEAGYNRSETARRLSLSVRALTYRLARIRELTGYDPDDALHRYTLQTAALGARLLRWPEHAL</sequence>
<dbReference type="Pfam" id="PF14361">
    <property type="entry name" value="RsbRD_N"/>
    <property type="match status" value="1"/>
</dbReference>
<evidence type="ECO:0000259" key="2">
    <source>
        <dbReference type="Pfam" id="PF13556"/>
    </source>
</evidence>
<dbReference type="PANTHER" id="PTHR33744:SF1">
    <property type="entry name" value="DNA-BINDING TRANSCRIPTIONAL ACTIVATOR ADER"/>
    <property type="match status" value="1"/>
</dbReference>
<dbReference type="STRING" id="1428644.BIV57_07115"/>
<dbReference type="InterPro" id="IPR025736">
    <property type="entry name" value="PucR_C-HTH_dom"/>
</dbReference>
<evidence type="ECO:0000313" key="5">
    <source>
        <dbReference type="EMBL" id="OIV38206.1"/>
    </source>
</evidence>
<dbReference type="PANTHER" id="PTHR33744">
    <property type="entry name" value="CARBOHYDRATE DIACID REGULATOR"/>
    <property type="match status" value="1"/>
</dbReference>
<evidence type="ECO:0000256" key="1">
    <source>
        <dbReference type="ARBA" id="ARBA00006754"/>
    </source>
</evidence>
<proteinExistence type="inferred from homology"/>
<evidence type="ECO:0000313" key="6">
    <source>
        <dbReference type="Proteomes" id="UP000243342"/>
    </source>
</evidence>
<dbReference type="Gene3D" id="1.10.10.2840">
    <property type="entry name" value="PucR C-terminal helix-turn-helix domain"/>
    <property type="match status" value="1"/>
</dbReference>
<dbReference type="EMBL" id="MLCF01000027">
    <property type="protein sequence ID" value="OIV38206.1"/>
    <property type="molecule type" value="Genomic_DNA"/>
</dbReference>
<evidence type="ECO:0000259" key="3">
    <source>
        <dbReference type="Pfam" id="PF14361"/>
    </source>
</evidence>
<comment type="similarity">
    <text evidence="1">Belongs to the CdaR family.</text>
</comment>
<dbReference type="InterPro" id="IPR041522">
    <property type="entry name" value="CdaR_GGDEF"/>
</dbReference>
<feature type="domain" description="RsbT co-antagonist protein RsbRD N-terminal" evidence="3">
    <location>
        <begin position="7"/>
        <end position="109"/>
    </location>
</feature>
<accession>A0A1J7BHS5</accession>
<dbReference type="RefSeq" id="WP_071655843.1">
    <property type="nucleotide sequence ID" value="NZ_MLCF01000027.1"/>
</dbReference>
<protein>
    <submittedName>
        <fullName evidence="5">Regulator</fullName>
    </submittedName>
</protein>
<organism evidence="5 6">
    <name type="scientific">Mangrovactinospora gilvigrisea</name>
    <dbReference type="NCBI Taxonomy" id="1428644"/>
    <lineage>
        <taxon>Bacteria</taxon>
        <taxon>Bacillati</taxon>
        <taxon>Actinomycetota</taxon>
        <taxon>Actinomycetes</taxon>
        <taxon>Kitasatosporales</taxon>
        <taxon>Streptomycetaceae</taxon>
        <taxon>Mangrovactinospora</taxon>
    </lineage>
</organism>